<evidence type="ECO:0000259" key="9">
    <source>
        <dbReference type="SMART" id="SM00607"/>
    </source>
</evidence>
<evidence type="ECO:0000256" key="2">
    <source>
        <dbReference type="ARBA" id="ARBA00010147"/>
    </source>
</evidence>
<keyword evidence="5" id="KW-0430">Lectin</keyword>
<evidence type="ECO:0000256" key="6">
    <source>
        <dbReference type="ARBA" id="ARBA00022837"/>
    </source>
</evidence>
<accession>A0A9Q1EL77</accession>
<dbReference type="PANTHER" id="PTHR45713">
    <property type="entry name" value="FTP DOMAIN-CONTAINING PROTEIN"/>
    <property type="match status" value="1"/>
</dbReference>
<feature type="domain" description="Fucolectin tachylectin-4 pentraxin-1" evidence="9">
    <location>
        <begin position="31"/>
        <end position="158"/>
    </location>
</feature>
<evidence type="ECO:0000256" key="5">
    <source>
        <dbReference type="ARBA" id="ARBA00022734"/>
    </source>
</evidence>
<dbReference type="Pfam" id="PF22633">
    <property type="entry name" value="F5_F8_type_C_2"/>
    <property type="match status" value="2"/>
</dbReference>
<keyword evidence="8" id="KW-0732">Signal</keyword>
<feature type="chain" id="PRO_5040502061" description="Fucolectin tachylectin-4 pentraxin-1 domain-containing protein" evidence="8">
    <location>
        <begin position="24"/>
        <end position="312"/>
    </location>
</feature>
<comment type="caution">
    <text evidence="10">The sequence shown here is derived from an EMBL/GenBank/DDBJ whole genome shotgun (WGS) entry which is preliminary data.</text>
</comment>
<evidence type="ECO:0000313" key="10">
    <source>
        <dbReference type="EMBL" id="KAJ8340850.1"/>
    </source>
</evidence>
<reference evidence="10" key="1">
    <citation type="journal article" date="2023" name="Science">
        <title>Genome structures resolve the early diversification of teleost fishes.</title>
        <authorList>
            <person name="Parey E."/>
            <person name="Louis A."/>
            <person name="Montfort J."/>
            <person name="Bouchez O."/>
            <person name="Roques C."/>
            <person name="Iampietro C."/>
            <person name="Lluch J."/>
            <person name="Castinel A."/>
            <person name="Donnadieu C."/>
            <person name="Desvignes T."/>
            <person name="Floi Bucao C."/>
            <person name="Jouanno E."/>
            <person name="Wen M."/>
            <person name="Mejri S."/>
            <person name="Dirks R."/>
            <person name="Jansen H."/>
            <person name="Henkel C."/>
            <person name="Chen W.J."/>
            <person name="Zahm M."/>
            <person name="Cabau C."/>
            <person name="Klopp C."/>
            <person name="Thompson A.W."/>
            <person name="Robinson-Rechavi M."/>
            <person name="Braasch I."/>
            <person name="Lecointre G."/>
            <person name="Bobe J."/>
            <person name="Postlethwait J.H."/>
            <person name="Berthelot C."/>
            <person name="Roest Crollius H."/>
            <person name="Guiguen Y."/>
        </authorList>
    </citation>
    <scope>NUCLEOTIDE SEQUENCE</scope>
    <source>
        <strain evidence="10">WJC10195</strain>
    </source>
</reference>
<evidence type="ECO:0000256" key="3">
    <source>
        <dbReference type="ARBA" id="ARBA00011233"/>
    </source>
</evidence>
<evidence type="ECO:0000256" key="7">
    <source>
        <dbReference type="ARBA" id="ARBA00023157"/>
    </source>
</evidence>
<dbReference type="InterPro" id="IPR008979">
    <property type="entry name" value="Galactose-bd-like_sf"/>
</dbReference>
<evidence type="ECO:0000313" key="11">
    <source>
        <dbReference type="Proteomes" id="UP001152622"/>
    </source>
</evidence>
<gene>
    <name evidence="10" type="ORF">SKAU_G00331410</name>
</gene>
<dbReference type="InterPro" id="IPR051941">
    <property type="entry name" value="BG_Antigen-Binding_Lectin"/>
</dbReference>
<evidence type="ECO:0000256" key="8">
    <source>
        <dbReference type="SAM" id="SignalP"/>
    </source>
</evidence>
<protein>
    <recommendedName>
        <fullName evidence="9">Fucolectin tachylectin-4 pentraxin-1 domain-containing protein</fullName>
    </recommendedName>
</protein>
<feature type="domain" description="Fucolectin tachylectin-4 pentraxin-1" evidence="9">
    <location>
        <begin position="161"/>
        <end position="312"/>
    </location>
</feature>
<proteinExistence type="inferred from homology"/>
<dbReference type="SUPFAM" id="SSF49785">
    <property type="entry name" value="Galactose-binding domain-like"/>
    <property type="match status" value="2"/>
</dbReference>
<evidence type="ECO:0000256" key="4">
    <source>
        <dbReference type="ARBA" id="ARBA00022723"/>
    </source>
</evidence>
<keyword evidence="4" id="KW-0479">Metal-binding</keyword>
<keyword evidence="6" id="KW-0106">Calcium</keyword>
<name>A0A9Q1EL77_SYNKA</name>
<dbReference type="InterPro" id="IPR006585">
    <property type="entry name" value="FTP1"/>
</dbReference>
<organism evidence="10 11">
    <name type="scientific">Synaphobranchus kaupii</name>
    <name type="common">Kaup's arrowtooth eel</name>
    <dbReference type="NCBI Taxonomy" id="118154"/>
    <lineage>
        <taxon>Eukaryota</taxon>
        <taxon>Metazoa</taxon>
        <taxon>Chordata</taxon>
        <taxon>Craniata</taxon>
        <taxon>Vertebrata</taxon>
        <taxon>Euteleostomi</taxon>
        <taxon>Actinopterygii</taxon>
        <taxon>Neopterygii</taxon>
        <taxon>Teleostei</taxon>
        <taxon>Anguilliformes</taxon>
        <taxon>Synaphobranchidae</taxon>
        <taxon>Synaphobranchus</taxon>
    </lineage>
</organism>
<sequence>MKVKMMILLFQILAISTLKLVSALDISDKHLENVAVRGTATQSTLLRSTDGLYGHADNAIDGNRDSTFIHASCSHTNNDANPWWRVDLLEEYVVASVTITGLVDCCAERINGAEIHIGNSLVNNGIDNQQMKVKMMILLFQILAISTLKLVSALDISDKRLENVALRGRPASRPFWRSEQSVYSHAGNSIDGNRDSNLIHGSCSITHNDANPWWRVDLLEEYVVASVTITNRGDCVVCATWIIGAQITIGDSLENNGIDNPQCSVVSSLAAGETKTFQCDVPLSGRYVTVYLPRRDYLEICEVEVNAWVPAA</sequence>
<dbReference type="Proteomes" id="UP001152622">
    <property type="component" value="Chromosome 15"/>
</dbReference>
<dbReference type="SMART" id="SM00607">
    <property type="entry name" value="FTP"/>
    <property type="match status" value="2"/>
</dbReference>
<dbReference type="OrthoDB" id="547680at2759"/>
<feature type="signal peptide" evidence="8">
    <location>
        <begin position="1"/>
        <end position="23"/>
    </location>
</feature>
<keyword evidence="7" id="KW-1015">Disulfide bond</keyword>
<dbReference type="GO" id="GO:0001868">
    <property type="term" value="P:regulation of complement activation, lectin pathway"/>
    <property type="evidence" value="ECO:0007669"/>
    <property type="project" value="UniProtKB-ARBA"/>
</dbReference>
<dbReference type="AlphaFoldDB" id="A0A9Q1EL77"/>
<evidence type="ECO:0000256" key="1">
    <source>
        <dbReference type="ARBA" id="ARBA00002219"/>
    </source>
</evidence>
<dbReference type="GO" id="GO:0010185">
    <property type="term" value="P:regulation of cellular defense response"/>
    <property type="evidence" value="ECO:0007669"/>
    <property type="project" value="UniProtKB-ARBA"/>
</dbReference>
<dbReference type="GO" id="GO:0042806">
    <property type="term" value="F:fucose binding"/>
    <property type="evidence" value="ECO:0007669"/>
    <property type="project" value="UniProtKB-ARBA"/>
</dbReference>
<dbReference type="Gene3D" id="2.60.120.260">
    <property type="entry name" value="Galactose-binding domain-like"/>
    <property type="match status" value="2"/>
</dbReference>
<dbReference type="PANTHER" id="PTHR45713:SF6">
    <property type="entry name" value="F5_8 TYPE C DOMAIN-CONTAINING PROTEIN"/>
    <property type="match status" value="1"/>
</dbReference>
<dbReference type="EMBL" id="JAINUF010000015">
    <property type="protein sequence ID" value="KAJ8340850.1"/>
    <property type="molecule type" value="Genomic_DNA"/>
</dbReference>
<comment type="similarity">
    <text evidence="2">Belongs to the fucolectin family.</text>
</comment>
<comment type="subunit">
    <text evidence="3">Homotrimer.</text>
</comment>
<comment type="function">
    <text evidence="1">Acts as a defensive agent. Recognizes blood group fucosylated oligosaccharides including A, B, H and Lewis B-type antigens. Does not recognize Lewis A antigen and has low affinity for monovalent haptens.</text>
</comment>
<keyword evidence="11" id="KW-1185">Reference proteome</keyword>
<dbReference type="GO" id="GO:0046872">
    <property type="term" value="F:metal ion binding"/>
    <property type="evidence" value="ECO:0007669"/>
    <property type="project" value="UniProtKB-KW"/>
</dbReference>